<protein>
    <submittedName>
        <fullName evidence="2">Uncharacterized protein</fullName>
    </submittedName>
</protein>
<dbReference type="EMBL" id="CP069027">
    <property type="protein sequence ID" value="QRC95524.1"/>
    <property type="molecule type" value="Genomic_DNA"/>
</dbReference>
<dbReference type="VEuPathDB" id="FungiDB:JI435_032070"/>
<proteinExistence type="predicted"/>
<organism evidence="2 3">
    <name type="scientific">Phaeosphaeria nodorum (strain SN15 / ATCC MYA-4574 / FGSC 10173)</name>
    <name type="common">Glume blotch fungus</name>
    <name type="synonym">Parastagonospora nodorum</name>
    <dbReference type="NCBI Taxonomy" id="321614"/>
    <lineage>
        <taxon>Eukaryota</taxon>
        <taxon>Fungi</taxon>
        <taxon>Dikarya</taxon>
        <taxon>Ascomycota</taxon>
        <taxon>Pezizomycotina</taxon>
        <taxon>Dothideomycetes</taxon>
        <taxon>Pleosporomycetidae</taxon>
        <taxon>Pleosporales</taxon>
        <taxon>Pleosporineae</taxon>
        <taxon>Phaeosphaeriaceae</taxon>
        <taxon>Parastagonospora</taxon>
    </lineage>
</organism>
<accession>A0A7U2F2X9</accession>
<evidence type="ECO:0000256" key="1">
    <source>
        <dbReference type="SAM" id="Coils"/>
    </source>
</evidence>
<evidence type="ECO:0000313" key="3">
    <source>
        <dbReference type="Proteomes" id="UP000663193"/>
    </source>
</evidence>
<gene>
    <name evidence="2" type="ORF">JI435_032070</name>
</gene>
<evidence type="ECO:0000313" key="2">
    <source>
        <dbReference type="EMBL" id="QRC95524.1"/>
    </source>
</evidence>
<keyword evidence="3" id="KW-1185">Reference proteome</keyword>
<sequence length="405" mass="44691">MAPHKYAVTRSTQKSLKDYQLAVSIGAAKFDLNPFVEDGDRADEEIQANNKKAAKLRAELHLLKSGSPSHPLVQLQEKADAVSKMVRLVTKQDVNAKSKELHEQVEVVSHEFEQSQQRSQGLQERHQDLQRMCSDLYQVIEGESTTEQPRSSIAQLQKEAGSVGLLYKASQYDELRSWLEGLGGREAVEEAVSQAASVSPLLEKISGADGLQSQVLRAASVTPVMERLTGTELQTMEQLLRDHGGLTGVQKKVAQAVSVVPLLGGIQSDALQGFVDETVKVYADYGGIEGLRKELDSVSELDEVVNNMFDHLAKVESGLGPDFHNFSKAWLKRVHQQGARGKVAPEVQRILADERKLAEKFEEQCVVANQVAADLDQLRKQYALVLEQIKDKDKAIALYRGDVDG</sequence>
<keyword evidence="1" id="KW-0175">Coiled coil</keyword>
<dbReference type="Proteomes" id="UP000663193">
    <property type="component" value="Chromosome 5"/>
</dbReference>
<dbReference type="OMA" id="TELQTME"/>
<name>A0A7U2F2X9_PHANO</name>
<reference evidence="3" key="1">
    <citation type="journal article" date="2021" name="BMC Genomics">
        <title>Chromosome-level genome assembly and manually-curated proteome of model necrotroph Parastagonospora nodorum Sn15 reveals a genome-wide trove of candidate effector homologs, and redundancy of virulence-related functions within an accessory chromosome.</title>
        <authorList>
            <person name="Bertazzoni S."/>
            <person name="Jones D.A.B."/>
            <person name="Phan H.T."/>
            <person name="Tan K.-C."/>
            <person name="Hane J.K."/>
        </authorList>
    </citation>
    <scope>NUCLEOTIDE SEQUENCE [LARGE SCALE GENOMIC DNA]</scope>
    <source>
        <strain evidence="3">SN15 / ATCC MYA-4574 / FGSC 10173)</strain>
    </source>
</reference>
<feature type="coiled-coil region" evidence="1">
    <location>
        <begin position="368"/>
        <end position="395"/>
    </location>
</feature>
<dbReference type="AlphaFoldDB" id="A0A7U2F2X9"/>